<evidence type="ECO:0000256" key="1">
    <source>
        <dbReference type="PROSITE-ProRule" id="PRU00175"/>
    </source>
</evidence>
<dbReference type="PROSITE" id="PS50089">
    <property type="entry name" value="ZF_RING_2"/>
    <property type="match status" value="1"/>
</dbReference>
<reference evidence="4 5" key="1">
    <citation type="submission" date="2018-04" db="EMBL/GenBank/DDBJ databases">
        <title>WGS assembly of Panicum hallii var. hallii HAL2.</title>
        <authorList>
            <person name="Lovell J."/>
            <person name="Jenkins J."/>
            <person name="Lowry D."/>
            <person name="Mamidi S."/>
            <person name="Sreedasyam A."/>
            <person name="Weng X."/>
            <person name="Barry K."/>
            <person name="Bonette J."/>
            <person name="Campitelli B."/>
            <person name="Daum C."/>
            <person name="Gordon S."/>
            <person name="Gould B."/>
            <person name="Lipzen A."/>
            <person name="MacQueen A."/>
            <person name="Palacio-Mejia J."/>
            <person name="Plott C."/>
            <person name="Shakirov E."/>
            <person name="Shu S."/>
            <person name="Yoshinaga Y."/>
            <person name="Zane M."/>
            <person name="Rokhsar D."/>
            <person name="Grimwood J."/>
            <person name="Schmutz J."/>
            <person name="Juenger T."/>
        </authorList>
    </citation>
    <scope>NUCLEOTIDE SEQUENCE [LARGE SCALE GENOMIC DNA]</scope>
    <source>
        <strain evidence="5">cv. HAL2</strain>
    </source>
</reference>
<keyword evidence="2" id="KW-0812">Transmembrane</keyword>
<name>A0A2T7DW63_9POAL</name>
<dbReference type="SUPFAM" id="SSF57850">
    <property type="entry name" value="RING/U-box"/>
    <property type="match status" value="1"/>
</dbReference>
<dbReference type="Gramene" id="PUZ59789">
    <property type="protein sequence ID" value="PUZ59789"/>
    <property type="gene ID" value="GQ55_4G070800"/>
</dbReference>
<feature type="domain" description="RING-type" evidence="3">
    <location>
        <begin position="76"/>
        <end position="118"/>
    </location>
</feature>
<dbReference type="GO" id="GO:0008270">
    <property type="term" value="F:zinc ion binding"/>
    <property type="evidence" value="ECO:0007669"/>
    <property type="project" value="UniProtKB-KW"/>
</dbReference>
<organism evidence="4 5">
    <name type="scientific">Panicum hallii var. hallii</name>
    <dbReference type="NCBI Taxonomy" id="1504633"/>
    <lineage>
        <taxon>Eukaryota</taxon>
        <taxon>Viridiplantae</taxon>
        <taxon>Streptophyta</taxon>
        <taxon>Embryophyta</taxon>
        <taxon>Tracheophyta</taxon>
        <taxon>Spermatophyta</taxon>
        <taxon>Magnoliopsida</taxon>
        <taxon>Liliopsida</taxon>
        <taxon>Poales</taxon>
        <taxon>Poaceae</taxon>
        <taxon>PACMAD clade</taxon>
        <taxon>Panicoideae</taxon>
        <taxon>Panicodae</taxon>
        <taxon>Paniceae</taxon>
        <taxon>Panicinae</taxon>
        <taxon>Panicum</taxon>
        <taxon>Panicum sect. Panicum</taxon>
    </lineage>
</organism>
<keyword evidence="1" id="KW-0479">Metal-binding</keyword>
<dbReference type="AlphaFoldDB" id="A0A2T7DW63"/>
<accession>A0A2T7DW63</accession>
<keyword evidence="5" id="KW-1185">Reference proteome</keyword>
<evidence type="ECO:0000256" key="2">
    <source>
        <dbReference type="SAM" id="Phobius"/>
    </source>
</evidence>
<keyword evidence="2" id="KW-1133">Transmembrane helix</keyword>
<feature type="transmembrane region" description="Helical" evidence="2">
    <location>
        <begin position="31"/>
        <end position="50"/>
    </location>
</feature>
<evidence type="ECO:0000313" key="4">
    <source>
        <dbReference type="EMBL" id="PUZ59789.1"/>
    </source>
</evidence>
<evidence type="ECO:0000313" key="5">
    <source>
        <dbReference type="Proteomes" id="UP000244336"/>
    </source>
</evidence>
<proteinExistence type="predicted"/>
<keyword evidence="1" id="KW-0863">Zinc-finger</keyword>
<keyword evidence="2" id="KW-0472">Membrane</keyword>
<gene>
    <name evidence="4" type="ORF">GQ55_4G070800</name>
</gene>
<dbReference type="Gene3D" id="3.30.40.10">
    <property type="entry name" value="Zinc/RING finger domain, C3HC4 (zinc finger)"/>
    <property type="match status" value="1"/>
</dbReference>
<dbReference type="OrthoDB" id="21204at2759"/>
<sequence length="128" mass="13743">MGGAVLETRTDVDIDDPDDASPIVRALGPDWRWKFMLSIAGALLATLLLIRLAKRAGRGGVVAAGGRPSRSPRSRCARCARTTSSRVRTRSRCPCGHPYHRLCITLAVDHDPRCPVCRAPVSPADTAA</sequence>
<dbReference type="InterPro" id="IPR013083">
    <property type="entry name" value="Znf_RING/FYVE/PHD"/>
</dbReference>
<keyword evidence="1" id="KW-0862">Zinc</keyword>
<protein>
    <recommendedName>
        <fullName evidence="3">RING-type domain-containing protein</fullName>
    </recommendedName>
</protein>
<dbReference type="Proteomes" id="UP000244336">
    <property type="component" value="Chromosome 4"/>
</dbReference>
<evidence type="ECO:0000259" key="3">
    <source>
        <dbReference type="PROSITE" id="PS50089"/>
    </source>
</evidence>
<dbReference type="EMBL" id="CM009752">
    <property type="protein sequence ID" value="PUZ59789.1"/>
    <property type="molecule type" value="Genomic_DNA"/>
</dbReference>
<dbReference type="InterPro" id="IPR001841">
    <property type="entry name" value="Znf_RING"/>
</dbReference>